<keyword evidence="4 5" id="KW-0411">Iron-sulfur</keyword>
<evidence type="ECO:0000259" key="6">
    <source>
        <dbReference type="Pfam" id="PF04055"/>
    </source>
</evidence>
<dbReference type="GO" id="GO:0051536">
    <property type="term" value="F:iron-sulfur cluster binding"/>
    <property type="evidence" value="ECO:0007669"/>
    <property type="project" value="UniProtKB-KW"/>
</dbReference>
<dbReference type="InterPro" id="IPR007197">
    <property type="entry name" value="rSAM"/>
</dbReference>
<keyword evidence="3 5" id="KW-0408">Iron</keyword>
<dbReference type="CDD" id="cd01335">
    <property type="entry name" value="Radical_SAM"/>
    <property type="match status" value="1"/>
</dbReference>
<dbReference type="GO" id="GO:0046872">
    <property type="term" value="F:metal ion binding"/>
    <property type="evidence" value="ECO:0007669"/>
    <property type="project" value="UniProtKB-KW"/>
</dbReference>
<dbReference type="SFLD" id="SFLDG01099">
    <property type="entry name" value="Uncharacterised_Radical_SAM_Su"/>
    <property type="match status" value="1"/>
</dbReference>
<feature type="binding site" evidence="5">
    <location>
        <position position="60"/>
    </location>
    <ligand>
        <name>[4Fe-4S] cluster</name>
        <dbReference type="ChEBI" id="CHEBI:49883"/>
        <note>4Fe-4S-S-AdoMet</note>
    </ligand>
</feature>
<protein>
    <submittedName>
        <fullName evidence="7">Radical SAM protein</fullName>
    </submittedName>
</protein>
<dbReference type="GO" id="GO:0003824">
    <property type="term" value="F:catalytic activity"/>
    <property type="evidence" value="ECO:0007669"/>
    <property type="project" value="InterPro"/>
</dbReference>
<dbReference type="Gene3D" id="3.20.20.70">
    <property type="entry name" value="Aldolase class I"/>
    <property type="match status" value="1"/>
</dbReference>
<dbReference type="EMBL" id="NIOJ01000005">
    <property type="protein sequence ID" value="PNU01023.1"/>
    <property type="molecule type" value="Genomic_DNA"/>
</dbReference>
<evidence type="ECO:0000256" key="2">
    <source>
        <dbReference type="ARBA" id="ARBA00022723"/>
    </source>
</evidence>
<dbReference type="OrthoDB" id="9781783at2"/>
<name>A0A2K2FKC0_9CLOT</name>
<evidence type="ECO:0000256" key="3">
    <source>
        <dbReference type="ARBA" id="ARBA00023004"/>
    </source>
</evidence>
<sequence>MEENMTCNICPRNCSAKRSKNPGFCCMGEMPVVSKAYLHMWEEPCISGVNGSGTVFFSGCNLKCVFCQNYKISQENFGIEITTDKLAQIFINLQQKGAHNINLVNPTHFVKQIREALQKAEGLKIPVVYNSNGYEKVETLRTMEGMINVYLPDLKYYNPEVSKKYSAASDYFEVATAAILEMYRQVGGVVFDENGLLKKGMIIRHLILPGMAKQSIKILDWIKANLPGDILISLMSQYTPYYKAEKHPEINRRITRYEYDMVVNHCIKIGLDNGYIQERDSAEEEYIPDFNLEGVDF</sequence>
<dbReference type="Pfam" id="PF04055">
    <property type="entry name" value="Radical_SAM"/>
    <property type="match status" value="1"/>
</dbReference>
<proteinExistence type="predicted"/>
<evidence type="ECO:0000313" key="8">
    <source>
        <dbReference type="Proteomes" id="UP000236151"/>
    </source>
</evidence>
<dbReference type="InterPro" id="IPR040085">
    <property type="entry name" value="MJ0674-like"/>
</dbReference>
<organism evidence="7 8">
    <name type="scientific">Clostridium thermosuccinogenes</name>
    <dbReference type="NCBI Taxonomy" id="84032"/>
    <lineage>
        <taxon>Bacteria</taxon>
        <taxon>Bacillati</taxon>
        <taxon>Bacillota</taxon>
        <taxon>Clostridia</taxon>
        <taxon>Eubacteriales</taxon>
        <taxon>Clostridiaceae</taxon>
        <taxon>Clostridium</taxon>
    </lineage>
</organism>
<comment type="cofactor">
    <cofactor evidence="5">
        <name>[4Fe-4S] cluster</name>
        <dbReference type="ChEBI" id="CHEBI:49883"/>
    </cofactor>
    <text evidence="5">Binds 1 [4Fe-4S] cluster. The cluster is coordinated with 3 cysteines and an exchangeable S-adenosyl-L-methionine.</text>
</comment>
<evidence type="ECO:0000256" key="5">
    <source>
        <dbReference type="PIRSR" id="PIRSR004869-50"/>
    </source>
</evidence>
<evidence type="ECO:0000313" key="7">
    <source>
        <dbReference type="EMBL" id="PNU01023.1"/>
    </source>
</evidence>
<keyword evidence="1 5" id="KW-0949">S-adenosyl-L-methionine</keyword>
<dbReference type="AlphaFoldDB" id="A0A2K2FKC0"/>
<dbReference type="PANTHER" id="PTHR43075">
    <property type="entry name" value="FORMATE LYASE ACTIVATING ENZYME, PUTATIVE (AFU_ORTHOLOGUE AFUA_2G15630)-RELATED"/>
    <property type="match status" value="1"/>
</dbReference>
<reference evidence="8" key="1">
    <citation type="submission" date="2017-06" db="EMBL/GenBank/DDBJ databases">
        <title>Investigating the central metabolism of Clostridium thermosuccinogenes.</title>
        <authorList>
            <person name="Koendjbiharie J.G."/>
            <person name="Van Kranenburg R."/>
            <person name="Vriesendorp B."/>
        </authorList>
    </citation>
    <scope>NUCLEOTIDE SEQUENCE [LARGE SCALE GENOMIC DNA]</scope>
    <source>
        <strain evidence="8">DSM 5806</strain>
    </source>
</reference>
<feature type="binding site" evidence="5">
    <location>
        <position position="64"/>
    </location>
    <ligand>
        <name>[4Fe-4S] cluster</name>
        <dbReference type="ChEBI" id="CHEBI:49883"/>
        <note>4Fe-4S-S-AdoMet</note>
    </ligand>
</feature>
<accession>A0A2K2FKC0</accession>
<keyword evidence="2 5" id="KW-0479">Metal-binding</keyword>
<dbReference type="SFLD" id="SFLDS00029">
    <property type="entry name" value="Radical_SAM"/>
    <property type="match status" value="1"/>
</dbReference>
<dbReference type="PANTHER" id="PTHR43075:SF1">
    <property type="entry name" value="FORMATE LYASE ACTIVATING ENZYME, PUTATIVE (AFU_ORTHOLOGUE AFUA_2G15630)-RELATED"/>
    <property type="match status" value="1"/>
</dbReference>
<comment type="caution">
    <text evidence="7">The sequence shown here is derived from an EMBL/GenBank/DDBJ whole genome shotgun (WGS) entry which is preliminary data.</text>
</comment>
<dbReference type="InterPro" id="IPR013785">
    <property type="entry name" value="Aldolase_TIM"/>
</dbReference>
<dbReference type="SUPFAM" id="SSF102114">
    <property type="entry name" value="Radical SAM enzymes"/>
    <property type="match status" value="1"/>
</dbReference>
<keyword evidence="8" id="KW-1185">Reference proteome</keyword>
<feature type="binding site" evidence="5">
    <location>
        <position position="67"/>
    </location>
    <ligand>
        <name>[4Fe-4S] cluster</name>
        <dbReference type="ChEBI" id="CHEBI:49883"/>
        <note>4Fe-4S-S-AdoMet</note>
    </ligand>
</feature>
<dbReference type="PIRSF" id="PIRSF004869">
    <property type="entry name" value="PflX_prd"/>
    <property type="match status" value="1"/>
</dbReference>
<dbReference type="Proteomes" id="UP000236151">
    <property type="component" value="Unassembled WGS sequence"/>
</dbReference>
<dbReference type="KEGG" id="cthd:CDO33_00750"/>
<evidence type="ECO:0000256" key="1">
    <source>
        <dbReference type="ARBA" id="ARBA00022691"/>
    </source>
</evidence>
<evidence type="ECO:0000256" key="4">
    <source>
        <dbReference type="ARBA" id="ARBA00023014"/>
    </source>
</evidence>
<gene>
    <name evidence="7" type="ORF">CDQ84_03630</name>
</gene>
<dbReference type="InterPro" id="IPR016431">
    <property type="entry name" value="Pyrv-formate_lyase-activ_prd"/>
</dbReference>
<feature type="domain" description="Radical SAM core" evidence="6">
    <location>
        <begin position="55"/>
        <end position="179"/>
    </location>
</feature>
<dbReference type="InterPro" id="IPR058240">
    <property type="entry name" value="rSAM_sf"/>
</dbReference>